<feature type="compositionally biased region" description="Low complexity" evidence="5">
    <location>
        <begin position="459"/>
        <end position="475"/>
    </location>
</feature>
<feature type="domain" description="Ubiquitin-like" evidence="7">
    <location>
        <begin position="23"/>
        <end position="89"/>
    </location>
</feature>
<reference evidence="8 9" key="1">
    <citation type="submission" date="2019-06" db="EMBL/GenBank/DDBJ databases">
        <authorList>
            <person name="Broberg M."/>
        </authorList>
    </citation>
    <scope>NUCLEOTIDE SEQUENCE [LARGE SCALE GENOMIC DNA]</scope>
</reference>
<feature type="compositionally biased region" description="Acidic residues" evidence="5">
    <location>
        <begin position="692"/>
        <end position="702"/>
    </location>
</feature>
<keyword evidence="9" id="KW-1185">Reference proteome</keyword>
<feature type="compositionally biased region" description="Low complexity" evidence="5">
    <location>
        <begin position="647"/>
        <end position="668"/>
    </location>
</feature>
<proteinExistence type="predicted"/>
<keyword evidence="4 6" id="KW-0472">Membrane</keyword>
<dbReference type="InterPro" id="IPR039751">
    <property type="entry name" value="HERPUD1/2"/>
</dbReference>
<protein>
    <recommendedName>
        <fullName evidence="7">Ubiquitin-like domain-containing protein</fullName>
    </recommendedName>
</protein>
<feature type="region of interest" description="Disordered" evidence="5">
    <location>
        <begin position="338"/>
        <end position="389"/>
    </location>
</feature>
<feature type="compositionally biased region" description="Polar residues" evidence="5">
    <location>
        <begin position="1"/>
        <end position="15"/>
    </location>
</feature>
<evidence type="ECO:0000256" key="3">
    <source>
        <dbReference type="ARBA" id="ARBA00022989"/>
    </source>
</evidence>
<keyword evidence="3 6" id="KW-1133">Transmembrane helix</keyword>
<accession>A0ABY6US19</accession>
<feature type="region of interest" description="Disordered" evidence="5">
    <location>
        <begin position="647"/>
        <end position="702"/>
    </location>
</feature>
<feature type="compositionally biased region" description="Polar residues" evidence="5">
    <location>
        <begin position="167"/>
        <end position="179"/>
    </location>
</feature>
<evidence type="ECO:0000259" key="7">
    <source>
        <dbReference type="PROSITE" id="PS50053"/>
    </source>
</evidence>
<keyword evidence="2 6" id="KW-0812">Transmembrane</keyword>
<comment type="subcellular location">
    <subcellularLocation>
        <location evidence="1">Membrane</location>
    </subcellularLocation>
</comment>
<comment type="caution">
    <text evidence="8">The sequence shown here is derived from an EMBL/GenBank/DDBJ whole genome shotgun (WGS) entry which is preliminary data.</text>
</comment>
<organism evidence="8 9">
    <name type="scientific">Bionectria ochroleuca</name>
    <name type="common">Gliocladium roseum</name>
    <dbReference type="NCBI Taxonomy" id="29856"/>
    <lineage>
        <taxon>Eukaryota</taxon>
        <taxon>Fungi</taxon>
        <taxon>Dikarya</taxon>
        <taxon>Ascomycota</taxon>
        <taxon>Pezizomycotina</taxon>
        <taxon>Sordariomycetes</taxon>
        <taxon>Hypocreomycetidae</taxon>
        <taxon>Hypocreales</taxon>
        <taxon>Bionectriaceae</taxon>
        <taxon>Clonostachys</taxon>
    </lineage>
</organism>
<evidence type="ECO:0000256" key="5">
    <source>
        <dbReference type="SAM" id="MobiDB-lite"/>
    </source>
</evidence>
<dbReference type="SUPFAM" id="SSF54236">
    <property type="entry name" value="Ubiquitin-like"/>
    <property type="match status" value="1"/>
</dbReference>
<evidence type="ECO:0000313" key="8">
    <source>
        <dbReference type="EMBL" id="VUC33579.1"/>
    </source>
</evidence>
<evidence type="ECO:0000256" key="4">
    <source>
        <dbReference type="ARBA" id="ARBA00023136"/>
    </source>
</evidence>
<feature type="compositionally biased region" description="Basic and acidic residues" evidence="5">
    <location>
        <begin position="680"/>
        <end position="691"/>
    </location>
</feature>
<name>A0ABY6US19_BIOOC</name>
<evidence type="ECO:0000256" key="1">
    <source>
        <dbReference type="ARBA" id="ARBA00004370"/>
    </source>
</evidence>
<evidence type="ECO:0000256" key="6">
    <source>
        <dbReference type="SAM" id="Phobius"/>
    </source>
</evidence>
<feature type="region of interest" description="Disordered" evidence="5">
    <location>
        <begin position="110"/>
        <end position="203"/>
    </location>
</feature>
<dbReference type="PROSITE" id="PS50053">
    <property type="entry name" value="UBIQUITIN_2"/>
    <property type="match status" value="1"/>
</dbReference>
<dbReference type="Proteomes" id="UP000766486">
    <property type="component" value="Unassembled WGS sequence"/>
</dbReference>
<sequence>MTSDTSQLLPSNGNPATGDEEKLTVNLQIVSPSLSVGRPLHFPELAASTTIKELKERIRSSLPLRPPDDHQRLIHRGRALVRETDTLSDVLGEDAVRSLEQQTMHLVVRDVPNTHSSSTPTPTGGPSPTTSSPAPANPQRHVHGVPFGPQPPPGFPRRNPTHPTPGQFPSHSPAATLTPNLPPSHPTPHTIDPSMPFPHQQHHNQYQNLSAWIGQVQREALTRALINQNQRNRANVGMRGIGDGVHHGHDANSGRASPALGHYYREHIGPNGQTFQVETIIRGSHAAGTGQNGALSPADVQNLLRQGDISQATATMTNAMQRSASNVSLHSRFMQPMATNSAYPHPDSRAGSGRATPEPTARSVSGGQQPAGPGSTATPSRGGYDVYVLSSPEGPRALLVNNSNSETYYSPRLPTQNSYHRLRNLVQPEIGATESSPPPITETQYQNVLRDQQPPNPAPIQDQPPADGNANAQANNAQVGGLPPLLVQAWPHIWLAFRLAVFVWFFTSPNASWSRWFSVIGIAVLIFVLSVGALNNIAELLWRPLAQQLENMLPRLDPQVDVRGGALGQNGIAADGGQNADPNPAQLAARLVAQQRERETWLQSQIRRIERASLLFLASIAPGVAERHIANLEAEARAERQRREAEAAAAEAAAAAAREAEAAAANAEGSNENQPAQDNHGVEDLRANRGEDPDDLPELIAI</sequence>
<feature type="region of interest" description="Disordered" evidence="5">
    <location>
        <begin position="1"/>
        <end position="20"/>
    </location>
</feature>
<dbReference type="PANTHER" id="PTHR12943">
    <property type="entry name" value="HOMOCYSTEINE-RESPONSIVE ENDOPLASMIC RETICULUM-RESIDENT UNIQUITIN-LIKE DOMAIN HERPUD PROTEIN FAMILY MEMBER"/>
    <property type="match status" value="1"/>
</dbReference>
<evidence type="ECO:0000313" key="9">
    <source>
        <dbReference type="Proteomes" id="UP000766486"/>
    </source>
</evidence>
<dbReference type="InterPro" id="IPR000626">
    <property type="entry name" value="Ubiquitin-like_dom"/>
</dbReference>
<feature type="transmembrane region" description="Helical" evidence="6">
    <location>
        <begin position="519"/>
        <end position="542"/>
    </location>
</feature>
<feature type="compositionally biased region" description="Low complexity" evidence="5">
    <location>
        <begin position="113"/>
        <end position="138"/>
    </location>
</feature>
<gene>
    <name evidence="8" type="ORF">CLO192961_LOCUS355365</name>
</gene>
<dbReference type="EMBL" id="CABFNS010000866">
    <property type="protein sequence ID" value="VUC33579.1"/>
    <property type="molecule type" value="Genomic_DNA"/>
</dbReference>
<dbReference type="InterPro" id="IPR029071">
    <property type="entry name" value="Ubiquitin-like_domsf"/>
</dbReference>
<dbReference type="PANTHER" id="PTHR12943:SF27">
    <property type="entry name" value="HOMOCYSTEINE-INDUCED ENDOPLASMIC RETICULUM PROTEIN, ISOFORM A"/>
    <property type="match status" value="1"/>
</dbReference>
<evidence type="ECO:0000256" key="2">
    <source>
        <dbReference type="ARBA" id="ARBA00022692"/>
    </source>
</evidence>
<feature type="transmembrane region" description="Helical" evidence="6">
    <location>
        <begin position="489"/>
        <end position="507"/>
    </location>
</feature>
<feature type="region of interest" description="Disordered" evidence="5">
    <location>
        <begin position="450"/>
        <end position="475"/>
    </location>
</feature>
<dbReference type="Gene3D" id="3.10.20.90">
    <property type="entry name" value="Phosphatidylinositol 3-kinase Catalytic Subunit, Chain A, domain 1"/>
    <property type="match status" value="1"/>
</dbReference>